<dbReference type="EMBL" id="QGKY02001925">
    <property type="protein sequence ID" value="KAF2545058.1"/>
    <property type="molecule type" value="Genomic_DNA"/>
</dbReference>
<keyword evidence="1" id="KW-1133">Transmembrane helix</keyword>
<dbReference type="PANTHER" id="PTHR32251">
    <property type="entry name" value="3-OXO-5-ALPHA-STEROID 4-DEHYDROGENASE"/>
    <property type="match status" value="1"/>
</dbReference>
<feature type="transmembrane region" description="Helical" evidence="1">
    <location>
        <begin position="98"/>
        <end position="116"/>
    </location>
</feature>
<feature type="transmembrane region" description="Helical" evidence="1">
    <location>
        <begin position="65"/>
        <end position="86"/>
    </location>
</feature>
<dbReference type="Pfam" id="PF06966">
    <property type="entry name" value="DUF1295"/>
    <property type="match status" value="1"/>
</dbReference>
<name>A0A8S9GL87_BRACR</name>
<comment type="caution">
    <text evidence="2">The sequence shown here is derived from an EMBL/GenBank/DDBJ whole genome shotgun (WGS) entry which is preliminary data.</text>
</comment>
<evidence type="ECO:0008006" key="3">
    <source>
        <dbReference type="Google" id="ProtNLM"/>
    </source>
</evidence>
<gene>
    <name evidence="2" type="ORF">F2Q70_00020115</name>
</gene>
<protein>
    <recommendedName>
        <fullName evidence="3">Steroid 5-alpha reductase C-terminal domain-containing protein</fullName>
    </recommendedName>
</protein>
<dbReference type="PANTHER" id="PTHR32251:SF15">
    <property type="entry name" value="3-OXO-5-ALPHA-STEROID 4-DEHYDROGENASE (DUF1295)"/>
    <property type="match status" value="1"/>
</dbReference>
<feature type="transmembrane region" description="Helical" evidence="1">
    <location>
        <begin position="12"/>
        <end position="31"/>
    </location>
</feature>
<dbReference type="InterPro" id="IPR010721">
    <property type="entry name" value="UstE-like"/>
</dbReference>
<keyword evidence="1" id="KW-0812">Transmembrane</keyword>
<organism evidence="2">
    <name type="scientific">Brassica cretica</name>
    <name type="common">Mustard</name>
    <dbReference type="NCBI Taxonomy" id="69181"/>
    <lineage>
        <taxon>Eukaryota</taxon>
        <taxon>Viridiplantae</taxon>
        <taxon>Streptophyta</taxon>
        <taxon>Embryophyta</taxon>
        <taxon>Tracheophyta</taxon>
        <taxon>Spermatophyta</taxon>
        <taxon>Magnoliopsida</taxon>
        <taxon>eudicotyledons</taxon>
        <taxon>Gunneridae</taxon>
        <taxon>Pentapetalae</taxon>
        <taxon>rosids</taxon>
        <taxon>malvids</taxon>
        <taxon>Brassicales</taxon>
        <taxon>Brassicaceae</taxon>
        <taxon>Brassiceae</taxon>
        <taxon>Brassica</taxon>
    </lineage>
</organism>
<dbReference type="Gene3D" id="1.20.120.1630">
    <property type="match status" value="1"/>
</dbReference>
<dbReference type="GO" id="GO:0016020">
    <property type="term" value="C:membrane"/>
    <property type="evidence" value="ECO:0007669"/>
    <property type="project" value="TreeGrafter"/>
</dbReference>
<proteinExistence type="predicted"/>
<reference evidence="2" key="1">
    <citation type="submission" date="2019-12" db="EMBL/GenBank/DDBJ databases">
        <title>Genome sequencing and annotation of Brassica cretica.</title>
        <authorList>
            <person name="Studholme D.J."/>
            <person name="Sarris P.F."/>
        </authorList>
    </citation>
    <scope>NUCLEOTIDE SEQUENCE</scope>
    <source>
        <strain evidence="2">PFS-102/07</strain>
        <tissue evidence="2">Leaf</tissue>
    </source>
</reference>
<evidence type="ECO:0000313" key="2">
    <source>
        <dbReference type="EMBL" id="KAF2545058.1"/>
    </source>
</evidence>
<dbReference type="PROSITE" id="PS50244">
    <property type="entry name" value="S5A_REDUCTASE"/>
    <property type="match status" value="1"/>
</dbReference>
<feature type="transmembrane region" description="Helical" evidence="1">
    <location>
        <begin position="122"/>
        <end position="144"/>
    </location>
</feature>
<evidence type="ECO:0000256" key="1">
    <source>
        <dbReference type="SAM" id="Phobius"/>
    </source>
</evidence>
<dbReference type="AlphaFoldDB" id="A0A8S9GL87"/>
<feature type="transmembrane region" description="Helical" evidence="1">
    <location>
        <begin position="43"/>
        <end position="59"/>
    </location>
</feature>
<accession>A0A8S9GL87</accession>
<sequence length="205" mass="23757">MVKVIDSHYLTITAIFTVVYQFIFFVITALFKFDQVTDFAGSTNFVILAVLTLVLKGTWHFRQVVLTSLVVVWGLRLGMFLLMRWCDVGLWKYSRHPNYFGEMLLWWGIYVASLPVLKGAEYLVIVGPIFLTLLLFFVSGIPLLEESADKKYGNLGAYRHYKKTTSPLILLPRGVYGYLPRWCKTVFLFEFPLYSKNLPQETTVW</sequence>
<keyword evidence="1" id="KW-0472">Membrane</keyword>